<dbReference type="Proteomes" id="UP000324222">
    <property type="component" value="Unassembled WGS sequence"/>
</dbReference>
<dbReference type="AlphaFoldDB" id="A0A5B7DW76"/>
<reference evidence="2 3" key="1">
    <citation type="submission" date="2019-05" db="EMBL/GenBank/DDBJ databases">
        <title>Another draft genome of Portunus trituberculatus and its Hox gene families provides insights of decapod evolution.</title>
        <authorList>
            <person name="Jeong J.-H."/>
            <person name="Song I."/>
            <person name="Kim S."/>
            <person name="Choi T."/>
            <person name="Kim D."/>
            <person name="Ryu S."/>
            <person name="Kim W."/>
        </authorList>
    </citation>
    <scope>NUCLEOTIDE SEQUENCE [LARGE SCALE GENOMIC DNA]</scope>
    <source>
        <tissue evidence="2">Muscle</tissue>
    </source>
</reference>
<keyword evidence="1" id="KW-0732">Signal</keyword>
<evidence type="ECO:0000256" key="1">
    <source>
        <dbReference type="SAM" id="SignalP"/>
    </source>
</evidence>
<feature type="chain" id="PRO_5022777840" evidence="1">
    <location>
        <begin position="26"/>
        <end position="174"/>
    </location>
</feature>
<gene>
    <name evidence="2" type="ORF">E2C01_018369</name>
</gene>
<sequence length="174" mass="18947">MTTEQALTSGMMLLLLLLPPPLPPPQPPPPLPPLLVPPQRQGCSGWRGPTDQPQPFILAADPCRLQWFSVEVNFSFNVLKIKVECVAWSVFSRWREQGRLEGGCHAPSTRWQPRLHPTIDCTADDPVAVAAATIAAIGVWGPPSSVPHVQYQGRHPWGAASSLLLSGRRDGPSD</sequence>
<accession>A0A5B7DW76</accession>
<evidence type="ECO:0000313" key="2">
    <source>
        <dbReference type="EMBL" id="MPC25263.1"/>
    </source>
</evidence>
<comment type="caution">
    <text evidence="2">The sequence shown here is derived from an EMBL/GenBank/DDBJ whole genome shotgun (WGS) entry which is preliminary data.</text>
</comment>
<protein>
    <submittedName>
        <fullName evidence="2">Uncharacterized protein</fullName>
    </submittedName>
</protein>
<keyword evidence="3" id="KW-1185">Reference proteome</keyword>
<evidence type="ECO:0000313" key="3">
    <source>
        <dbReference type="Proteomes" id="UP000324222"/>
    </source>
</evidence>
<dbReference type="EMBL" id="VSRR010001438">
    <property type="protein sequence ID" value="MPC25263.1"/>
    <property type="molecule type" value="Genomic_DNA"/>
</dbReference>
<feature type="signal peptide" evidence="1">
    <location>
        <begin position="1"/>
        <end position="25"/>
    </location>
</feature>
<organism evidence="2 3">
    <name type="scientific">Portunus trituberculatus</name>
    <name type="common">Swimming crab</name>
    <name type="synonym">Neptunus trituberculatus</name>
    <dbReference type="NCBI Taxonomy" id="210409"/>
    <lineage>
        <taxon>Eukaryota</taxon>
        <taxon>Metazoa</taxon>
        <taxon>Ecdysozoa</taxon>
        <taxon>Arthropoda</taxon>
        <taxon>Crustacea</taxon>
        <taxon>Multicrustacea</taxon>
        <taxon>Malacostraca</taxon>
        <taxon>Eumalacostraca</taxon>
        <taxon>Eucarida</taxon>
        <taxon>Decapoda</taxon>
        <taxon>Pleocyemata</taxon>
        <taxon>Brachyura</taxon>
        <taxon>Eubrachyura</taxon>
        <taxon>Portunoidea</taxon>
        <taxon>Portunidae</taxon>
        <taxon>Portuninae</taxon>
        <taxon>Portunus</taxon>
    </lineage>
</organism>
<name>A0A5B7DW76_PORTR</name>
<proteinExistence type="predicted"/>